<sequence>MSLLEKRNTYNHWKEEEDTHNPIENNSFTSKKHPDVFLGKKIHQKRIDRHIADLTKTNQAEKNAAGQKMNVVPGSQRTSHVNIFRHSWISTLMSL</sequence>
<keyword evidence="3" id="KW-1185">Reference proteome</keyword>
<dbReference type="EMBL" id="BMAV01019688">
    <property type="protein sequence ID" value="GFY72823.1"/>
    <property type="molecule type" value="Genomic_DNA"/>
</dbReference>
<protein>
    <submittedName>
        <fullName evidence="2">Uncharacterized protein</fullName>
    </submittedName>
</protein>
<evidence type="ECO:0000256" key="1">
    <source>
        <dbReference type="SAM" id="MobiDB-lite"/>
    </source>
</evidence>
<accession>A0A8X6YL74</accession>
<dbReference type="AlphaFoldDB" id="A0A8X6YL74"/>
<dbReference type="Proteomes" id="UP000886998">
    <property type="component" value="Unassembled WGS sequence"/>
</dbReference>
<evidence type="ECO:0000313" key="2">
    <source>
        <dbReference type="EMBL" id="GFY72823.1"/>
    </source>
</evidence>
<organism evidence="2 3">
    <name type="scientific">Trichonephila inaurata madagascariensis</name>
    <dbReference type="NCBI Taxonomy" id="2747483"/>
    <lineage>
        <taxon>Eukaryota</taxon>
        <taxon>Metazoa</taxon>
        <taxon>Ecdysozoa</taxon>
        <taxon>Arthropoda</taxon>
        <taxon>Chelicerata</taxon>
        <taxon>Arachnida</taxon>
        <taxon>Araneae</taxon>
        <taxon>Araneomorphae</taxon>
        <taxon>Entelegynae</taxon>
        <taxon>Araneoidea</taxon>
        <taxon>Nephilidae</taxon>
        <taxon>Trichonephila</taxon>
        <taxon>Trichonephila inaurata</taxon>
    </lineage>
</organism>
<evidence type="ECO:0000313" key="3">
    <source>
        <dbReference type="Proteomes" id="UP000886998"/>
    </source>
</evidence>
<feature type="compositionally biased region" description="Basic and acidic residues" evidence="1">
    <location>
        <begin position="1"/>
        <end position="21"/>
    </location>
</feature>
<proteinExistence type="predicted"/>
<name>A0A8X6YL74_9ARAC</name>
<comment type="caution">
    <text evidence="2">The sequence shown here is derived from an EMBL/GenBank/DDBJ whole genome shotgun (WGS) entry which is preliminary data.</text>
</comment>
<reference evidence="2" key="1">
    <citation type="submission" date="2020-08" db="EMBL/GenBank/DDBJ databases">
        <title>Multicomponent nature underlies the extraordinary mechanical properties of spider dragline silk.</title>
        <authorList>
            <person name="Kono N."/>
            <person name="Nakamura H."/>
            <person name="Mori M."/>
            <person name="Yoshida Y."/>
            <person name="Ohtoshi R."/>
            <person name="Malay A.D."/>
            <person name="Moran D.A.P."/>
            <person name="Tomita M."/>
            <person name="Numata K."/>
            <person name="Arakawa K."/>
        </authorList>
    </citation>
    <scope>NUCLEOTIDE SEQUENCE</scope>
</reference>
<feature type="region of interest" description="Disordered" evidence="1">
    <location>
        <begin position="1"/>
        <end position="33"/>
    </location>
</feature>
<gene>
    <name evidence="2" type="ORF">TNIN_48211</name>
</gene>